<evidence type="ECO:0000259" key="1">
    <source>
        <dbReference type="Pfam" id="PF01425"/>
    </source>
</evidence>
<proteinExistence type="predicted"/>
<evidence type="ECO:0000313" key="2">
    <source>
        <dbReference type="EMBL" id="MBI6622066.1"/>
    </source>
</evidence>
<dbReference type="PROSITE" id="PS00571">
    <property type="entry name" value="AMIDASES"/>
    <property type="match status" value="1"/>
</dbReference>
<dbReference type="InterPro" id="IPR023631">
    <property type="entry name" value="Amidase_dom"/>
</dbReference>
<dbReference type="PANTHER" id="PTHR11895:SF176">
    <property type="entry name" value="AMIDASE AMID-RELATED"/>
    <property type="match status" value="1"/>
</dbReference>
<reference evidence="2" key="1">
    <citation type="submission" date="2020-12" db="EMBL/GenBank/DDBJ databases">
        <title>Comparative genomic insights into the epidemiology and virulence of plant pathogenic Pseudomonads from Turkey.</title>
        <authorList>
            <person name="Dillon M."/>
            <person name="Ruiz-Bedoya T."/>
            <person name="Bendalovic-Torma C."/>
            <person name="Guttman K.M."/>
            <person name="Kwak H."/>
            <person name="Middleton M.A."/>
            <person name="Wang P.W."/>
            <person name="Horuz S."/>
            <person name="Aysan Y."/>
            <person name="Guttman D.S."/>
        </authorList>
    </citation>
    <scope>NUCLEOTIDE SEQUENCE</scope>
    <source>
        <strain evidence="2">S5_IA_3a</strain>
    </source>
</reference>
<dbReference type="GO" id="GO:0004040">
    <property type="term" value="F:amidase activity"/>
    <property type="evidence" value="ECO:0007669"/>
    <property type="project" value="UniProtKB-EC"/>
</dbReference>
<name>A0A8I1DYS1_9PSED</name>
<dbReference type="PANTHER" id="PTHR11895">
    <property type="entry name" value="TRANSAMIDASE"/>
    <property type="match status" value="1"/>
</dbReference>
<feature type="domain" description="Amidase" evidence="1">
    <location>
        <begin position="33"/>
        <end position="431"/>
    </location>
</feature>
<organism evidence="2 3">
    <name type="scientific">Pseudomonas rhodesiae</name>
    <dbReference type="NCBI Taxonomy" id="76760"/>
    <lineage>
        <taxon>Bacteria</taxon>
        <taxon>Pseudomonadati</taxon>
        <taxon>Pseudomonadota</taxon>
        <taxon>Gammaproteobacteria</taxon>
        <taxon>Pseudomonadales</taxon>
        <taxon>Pseudomonadaceae</taxon>
        <taxon>Pseudomonas</taxon>
    </lineage>
</organism>
<keyword evidence="2" id="KW-0378">Hydrolase</keyword>
<dbReference type="EMBL" id="JAEILH010000001">
    <property type="protein sequence ID" value="MBI6622066.1"/>
    <property type="molecule type" value="Genomic_DNA"/>
</dbReference>
<dbReference type="RefSeq" id="WP_169902736.1">
    <property type="nucleotide sequence ID" value="NZ_JAAQXE010000004.1"/>
</dbReference>
<dbReference type="SUPFAM" id="SSF75304">
    <property type="entry name" value="Amidase signature (AS) enzymes"/>
    <property type="match status" value="1"/>
</dbReference>
<dbReference type="InterPro" id="IPR000120">
    <property type="entry name" value="Amidase"/>
</dbReference>
<dbReference type="NCBIfam" id="NF004766">
    <property type="entry name" value="PRK06102.1"/>
    <property type="match status" value="1"/>
</dbReference>
<dbReference type="Gene3D" id="3.90.1300.10">
    <property type="entry name" value="Amidase signature (AS) domain"/>
    <property type="match status" value="1"/>
</dbReference>
<gene>
    <name evidence="2" type="ORF">YA0853_00110</name>
</gene>
<evidence type="ECO:0000313" key="3">
    <source>
        <dbReference type="Proteomes" id="UP000645865"/>
    </source>
</evidence>
<dbReference type="InterPro" id="IPR036928">
    <property type="entry name" value="AS_sf"/>
</dbReference>
<dbReference type="InterPro" id="IPR020556">
    <property type="entry name" value="Amidase_CS"/>
</dbReference>
<dbReference type="Pfam" id="PF01425">
    <property type="entry name" value="Amidase"/>
    <property type="match status" value="1"/>
</dbReference>
<accession>A0A8I1DYS1</accession>
<dbReference type="AlphaFoldDB" id="A0A8I1DYS1"/>
<dbReference type="Proteomes" id="UP000645865">
    <property type="component" value="Unassembled WGS sequence"/>
</dbReference>
<protein>
    <submittedName>
        <fullName evidence="2">Amidase</fullName>
        <ecNumber evidence="2">3.5.1.4</ecNumber>
    </submittedName>
</protein>
<comment type="caution">
    <text evidence="2">The sequence shown here is derived from an EMBL/GenBank/DDBJ whole genome shotgun (WGS) entry which is preliminary data.</text>
</comment>
<sequence>MSDATSMAEGFAHGRSDPVQALEHSLDQARRSSCVFISLTADRARREAEAAAARWRAGQPLSPFDGVPLAWKDLFDMAGSVTTAGAAYRRNAPAAALDAPVVALLCRAGMVSVGKTNLSELAYSGLGLNPHFGTPHNPHASDQPRIPGGSSSGSAVAVAAGIVPIAMGTDTAGSIRIPSAFNGLVGYRSSSRRYNRDGVFPLARTLDSLGPLTRSVRDALTLDDILHGRMHTHTARSLKGQRFVLEHSVLSHVEPAVGNNLLRAVEQLKAAGALVENRESPTFKGALELIHQHGWLGAFEAFALHQALLDSADAAQLDPRVRRRLETARGLPASQLIGLIEARQRLQLQLVDDLDGAILITPTVAHVAPALAPLEADDDLFATTNLATLRLTMPGSLLDMPGVTLPSGRDALGLPTGVLLSAPMGEDARLLRAALSVESVLNV</sequence>
<dbReference type="EC" id="3.5.1.4" evidence="2"/>